<dbReference type="SUPFAM" id="SSF48498">
    <property type="entry name" value="Tetracyclin repressor-like, C-terminal domain"/>
    <property type="match status" value="1"/>
</dbReference>
<dbReference type="PANTHER" id="PTHR30055:SF223">
    <property type="entry name" value="HTH-TYPE TRANSCRIPTIONAL REGULATOR UIDR"/>
    <property type="match status" value="1"/>
</dbReference>
<dbReference type="InterPro" id="IPR036271">
    <property type="entry name" value="Tet_transcr_reg_TetR-rel_C_sf"/>
</dbReference>
<dbReference type="AlphaFoldDB" id="A0A9W6HP91"/>
<dbReference type="GO" id="GO:0000976">
    <property type="term" value="F:transcription cis-regulatory region binding"/>
    <property type="evidence" value="ECO:0007669"/>
    <property type="project" value="TreeGrafter"/>
</dbReference>
<evidence type="ECO:0000313" key="3">
    <source>
        <dbReference type="EMBL" id="GLJ96409.1"/>
    </source>
</evidence>
<keyword evidence="1" id="KW-0238">DNA-binding</keyword>
<evidence type="ECO:0000259" key="2">
    <source>
        <dbReference type="Pfam" id="PF00440"/>
    </source>
</evidence>
<dbReference type="GO" id="GO:0003700">
    <property type="term" value="F:DNA-binding transcription factor activity"/>
    <property type="evidence" value="ECO:0007669"/>
    <property type="project" value="TreeGrafter"/>
</dbReference>
<dbReference type="InterPro" id="IPR001647">
    <property type="entry name" value="HTH_TetR"/>
</dbReference>
<dbReference type="Proteomes" id="UP001142291">
    <property type="component" value="Unassembled WGS sequence"/>
</dbReference>
<dbReference type="Gene3D" id="1.10.10.60">
    <property type="entry name" value="Homeodomain-like"/>
    <property type="match status" value="1"/>
</dbReference>
<dbReference type="RefSeq" id="WP_204963249.1">
    <property type="nucleotide sequence ID" value="NZ_BAAAUR010000017.1"/>
</dbReference>
<dbReference type="PANTHER" id="PTHR30055">
    <property type="entry name" value="HTH-TYPE TRANSCRIPTIONAL REGULATOR RUTR"/>
    <property type="match status" value="1"/>
</dbReference>
<proteinExistence type="predicted"/>
<keyword evidence="4" id="KW-1185">Reference proteome</keyword>
<dbReference type="Gene3D" id="1.10.357.10">
    <property type="entry name" value="Tetracycline Repressor, domain 2"/>
    <property type="match status" value="1"/>
</dbReference>
<gene>
    <name evidence="3" type="ORF">GCM10017591_24720</name>
</gene>
<feature type="domain" description="HTH tetR-type" evidence="2">
    <location>
        <begin position="18"/>
        <end position="65"/>
    </location>
</feature>
<dbReference type="InterPro" id="IPR009057">
    <property type="entry name" value="Homeodomain-like_sf"/>
</dbReference>
<dbReference type="EMBL" id="BSER01000010">
    <property type="protein sequence ID" value="GLJ96409.1"/>
    <property type="molecule type" value="Genomic_DNA"/>
</dbReference>
<reference evidence="3" key="1">
    <citation type="journal article" date="2014" name="Int. J. Syst. Evol. Microbiol.">
        <title>Complete genome sequence of Corynebacterium casei LMG S-19264T (=DSM 44701T), isolated from a smear-ripened cheese.</title>
        <authorList>
            <consortium name="US DOE Joint Genome Institute (JGI-PGF)"/>
            <person name="Walter F."/>
            <person name="Albersmeier A."/>
            <person name="Kalinowski J."/>
            <person name="Ruckert C."/>
        </authorList>
    </citation>
    <scope>NUCLEOTIDE SEQUENCE</scope>
    <source>
        <strain evidence="3">VKM Ac-1940</strain>
    </source>
</reference>
<evidence type="ECO:0000256" key="1">
    <source>
        <dbReference type="ARBA" id="ARBA00023125"/>
    </source>
</evidence>
<evidence type="ECO:0000313" key="4">
    <source>
        <dbReference type="Proteomes" id="UP001142291"/>
    </source>
</evidence>
<accession>A0A9W6HP91</accession>
<protein>
    <submittedName>
        <fullName evidence="3">TetR family transcriptional regulator</fullName>
    </submittedName>
</protein>
<dbReference type="InterPro" id="IPR050109">
    <property type="entry name" value="HTH-type_TetR-like_transc_reg"/>
</dbReference>
<comment type="caution">
    <text evidence="3">The sequence shown here is derived from an EMBL/GenBank/DDBJ whole genome shotgun (WGS) entry which is preliminary data.</text>
</comment>
<dbReference type="SUPFAM" id="SSF46689">
    <property type="entry name" value="Homeodomain-like"/>
    <property type="match status" value="1"/>
</dbReference>
<organism evidence="3 4">
    <name type="scientific">Microbacterium dextranolyticum</name>
    <dbReference type="NCBI Taxonomy" id="36806"/>
    <lineage>
        <taxon>Bacteria</taxon>
        <taxon>Bacillati</taxon>
        <taxon>Actinomycetota</taxon>
        <taxon>Actinomycetes</taxon>
        <taxon>Micrococcales</taxon>
        <taxon>Microbacteriaceae</taxon>
        <taxon>Microbacterium</taxon>
    </lineage>
</organism>
<reference evidence="3" key="2">
    <citation type="submission" date="2023-01" db="EMBL/GenBank/DDBJ databases">
        <authorList>
            <person name="Sun Q."/>
            <person name="Evtushenko L."/>
        </authorList>
    </citation>
    <scope>NUCLEOTIDE SEQUENCE</scope>
    <source>
        <strain evidence="3">VKM Ac-1940</strain>
    </source>
</reference>
<sequence length="199" mass="21558">MTPATRSYRSTEERRGEIVDATIRVLAEQGFTATSFARIREAAGLSSTRMISYHFADKAALMQAVVERVVQQAAAVMVPAMEAESTWRGKLAAYIGTNLHYLANNRLAARAVIAVIQNAPHADNSLREDTSALLLSLLLTQGQQAGEFRAFDSLVVARSIRATIDAFAVAMPTDAYTTEAAITEIVALYHRATRPEGAS</sequence>
<name>A0A9W6HP91_9MICO</name>
<dbReference type="Pfam" id="PF00440">
    <property type="entry name" value="TetR_N"/>
    <property type="match status" value="1"/>
</dbReference>